<name>B8B279_ORYSI</name>
<dbReference type="SUPFAM" id="SSF52047">
    <property type="entry name" value="RNI-like"/>
    <property type="match status" value="1"/>
</dbReference>
<protein>
    <recommendedName>
        <fullName evidence="2">R13L1/DRL21-like LRR repeat region domain-containing protein</fullName>
    </recommendedName>
</protein>
<dbReference type="STRING" id="39946.B8B279"/>
<dbReference type="Pfam" id="PF25019">
    <property type="entry name" value="LRR_R13L1-DRL21"/>
    <property type="match status" value="1"/>
</dbReference>
<dbReference type="OMA" id="FWLANEK"/>
<dbReference type="HOGENOM" id="CLU_000837_8_4_1"/>
<evidence type="ECO:0000313" key="4">
    <source>
        <dbReference type="Proteomes" id="UP000007015"/>
    </source>
</evidence>
<dbReference type="SUPFAM" id="SSF52058">
    <property type="entry name" value="L domain-like"/>
    <property type="match status" value="1"/>
</dbReference>
<feature type="domain" description="R13L1/DRL21-like LRR repeat region" evidence="2">
    <location>
        <begin position="103"/>
        <end position="207"/>
    </location>
</feature>
<dbReference type="InterPro" id="IPR032675">
    <property type="entry name" value="LRR_dom_sf"/>
</dbReference>
<feature type="compositionally biased region" description="Basic and acidic residues" evidence="1">
    <location>
        <begin position="438"/>
        <end position="455"/>
    </location>
</feature>
<dbReference type="PANTHER" id="PTHR47186:SF3">
    <property type="entry name" value="OS09G0267800 PROTEIN"/>
    <property type="match status" value="1"/>
</dbReference>
<feature type="region of interest" description="Disordered" evidence="1">
    <location>
        <begin position="431"/>
        <end position="455"/>
    </location>
</feature>
<dbReference type="InterPro" id="IPR056789">
    <property type="entry name" value="LRR_R13L1-DRL21"/>
</dbReference>
<dbReference type="EMBL" id="CM000131">
    <property type="protein sequence ID" value="EEC81287.1"/>
    <property type="molecule type" value="Genomic_DNA"/>
</dbReference>
<keyword evidence="4" id="KW-1185">Reference proteome</keyword>
<reference evidence="3 4" key="1">
    <citation type="journal article" date="2005" name="PLoS Biol.">
        <title>The genomes of Oryza sativa: a history of duplications.</title>
        <authorList>
            <person name="Yu J."/>
            <person name="Wang J."/>
            <person name="Lin W."/>
            <person name="Li S."/>
            <person name="Li H."/>
            <person name="Zhou J."/>
            <person name="Ni P."/>
            <person name="Dong W."/>
            <person name="Hu S."/>
            <person name="Zeng C."/>
            <person name="Zhang J."/>
            <person name="Zhang Y."/>
            <person name="Li R."/>
            <person name="Xu Z."/>
            <person name="Li S."/>
            <person name="Li X."/>
            <person name="Zheng H."/>
            <person name="Cong L."/>
            <person name="Lin L."/>
            <person name="Yin J."/>
            <person name="Geng J."/>
            <person name="Li G."/>
            <person name="Shi J."/>
            <person name="Liu J."/>
            <person name="Lv H."/>
            <person name="Li J."/>
            <person name="Wang J."/>
            <person name="Deng Y."/>
            <person name="Ran L."/>
            <person name="Shi X."/>
            <person name="Wang X."/>
            <person name="Wu Q."/>
            <person name="Li C."/>
            <person name="Ren X."/>
            <person name="Wang J."/>
            <person name="Wang X."/>
            <person name="Li D."/>
            <person name="Liu D."/>
            <person name="Zhang X."/>
            <person name="Ji Z."/>
            <person name="Zhao W."/>
            <person name="Sun Y."/>
            <person name="Zhang Z."/>
            <person name="Bao J."/>
            <person name="Han Y."/>
            <person name="Dong L."/>
            <person name="Ji J."/>
            <person name="Chen P."/>
            <person name="Wu S."/>
            <person name="Liu J."/>
            <person name="Xiao Y."/>
            <person name="Bu D."/>
            <person name="Tan J."/>
            <person name="Yang L."/>
            <person name="Ye C."/>
            <person name="Zhang J."/>
            <person name="Xu J."/>
            <person name="Zhou Y."/>
            <person name="Yu Y."/>
            <person name="Zhang B."/>
            <person name="Zhuang S."/>
            <person name="Wei H."/>
            <person name="Liu B."/>
            <person name="Lei M."/>
            <person name="Yu H."/>
            <person name="Li Y."/>
            <person name="Xu H."/>
            <person name="Wei S."/>
            <person name="He X."/>
            <person name="Fang L."/>
            <person name="Zhang Z."/>
            <person name="Zhang Y."/>
            <person name="Huang X."/>
            <person name="Su Z."/>
            <person name="Tong W."/>
            <person name="Li J."/>
            <person name="Tong Z."/>
            <person name="Li S."/>
            <person name="Ye J."/>
            <person name="Wang L."/>
            <person name="Fang L."/>
            <person name="Lei T."/>
            <person name="Chen C."/>
            <person name="Chen H."/>
            <person name="Xu Z."/>
            <person name="Li H."/>
            <person name="Huang H."/>
            <person name="Zhang F."/>
            <person name="Xu H."/>
            <person name="Li N."/>
            <person name="Zhao C."/>
            <person name="Li S."/>
            <person name="Dong L."/>
            <person name="Huang Y."/>
            <person name="Li L."/>
            <person name="Xi Y."/>
            <person name="Qi Q."/>
            <person name="Li W."/>
            <person name="Zhang B."/>
            <person name="Hu W."/>
            <person name="Zhang Y."/>
            <person name="Tian X."/>
            <person name="Jiao Y."/>
            <person name="Liang X."/>
            <person name="Jin J."/>
            <person name="Gao L."/>
            <person name="Zheng W."/>
            <person name="Hao B."/>
            <person name="Liu S."/>
            <person name="Wang W."/>
            <person name="Yuan L."/>
            <person name="Cao M."/>
            <person name="McDermott J."/>
            <person name="Samudrala R."/>
            <person name="Wang J."/>
            <person name="Wong G.K."/>
            <person name="Yang H."/>
        </authorList>
    </citation>
    <scope>NUCLEOTIDE SEQUENCE [LARGE SCALE GENOMIC DNA]</scope>
    <source>
        <strain evidence="4">cv. 93-11</strain>
    </source>
</reference>
<evidence type="ECO:0000256" key="1">
    <source>
        <dbReference type="SAM" id="MobiDB-lite"/>
    </source>
</evidence>
<evidence type="ECO:0000313" key="3">
    <source>
        <dbReference type="EMBL" id="EEC81287.1"/>
    </source>
</evidence>
<dbReference type="Proteomes" id="UP000007015">
    <property type="component" value="Chromosome 6"/>
</dbReference>
<proteinExistence type="predicted"/>
<dbReference type="Gene3D" id="3.80.10.10">
    <property type="entry name" value="Ribonuclease Inhibitor"/>
    <property type="match status" value="2"/>
</dbReference>
<accession>B8B279</accession>
<dbReference type="AlphaFoldDB" id="B8B279"/>
<organism evidence="3 4">
    <name type="scientific">Oryza sativa subsp. indica</name>
    <name type="common">Rice</name>
    <dbReference type="NCBI Taxonomy" id="39946"/>
    <lineage>
        <taxon>Eukaryota</taxon>
        <taxon>Viridiplantae</taxon>
        <taxon>Streptophyta</taxon>
        <taxon>Embryophyta</taxon>
        <taxon>Tracheophyta</taxon>
        <taxon>Spermatophyta</taxon>
        <taxon>Magnoliopsida</taxon>
        <taxon>Liliopsida</taxon>
        <taxon>Poales</taxon>
        <taxon>Poaceae</taxon>
        <taxon>BOP clade</taxon>
        <taxon>Oryzoideae</taxon>
        <taxon>Oryzeae</taxon>
        <taxon>Oryzinae</taxon>
        <taxon>Oryza</taxon>
        <taxon>Oryza sativa</taxon>
    </lineage>
</organism>
<sequence length="698" mass="77855">MENMLRNFSKLVHLRYLRIVKGYFQELSLSNIISRFYHLRILDVRQCSGHFNLPSDMSNLIKLRHFLDPNDSFHSAIANVGKLKCLQELKRFEVKGQAEAFALRQIGQLEELKGSLCIYNLENAETGEEANLLNKRHLHKLVLVWSDDSSQAEHVLENLKPHSNLAHHGELWLVNASGEESLGCTTSQSFQKLKRLELLGIPQLAKWVGNDASHVFSLLEVFIIRDCPELMELPFSHSTCPRSGQEMNLTQFPTLRELEVVNCPKLSSFPHIPWTSSPCRVLIDEVGSDFQRLDYSKNNQSEFCLKVVGKDGHLDMSFWNVLAFSNLTELKVLYLKKCPPLPLKHLLVLSCLRSPTIHDSSNVLLNVEAENTGGYQFQIEGLSIDDCSCSGKELTLLLSLFPKLSMFSLQGCGKIRVLGVAKEQTMAMPALSSSPSGHKLEDAHIGQEQEQEQLRGEDEKAAADAGLLLLPHQLQELNISEIPELILQFDSLVDGMAGGLRSIGGGLQGLHFLRTLTIRGCPNFLSSYYSSSSSSCFPFPSSLQYLHLDGVGGMETLAPLSNLSSLKCMDLRGEDLSSLLAHGQLTNLNIFETPKFFVGCGSDSLRLQCLQTDDITKVLAAPICSLLASSLTSLTISWNDEVERFTKEQSAALLLLSSLQDLEFWYCSELQSLPTGLHRLTSLKRLKIWSCPAIRSLP</sequence>
<gene>
    <name evidence="3" type="ORF">OsI_24406</name>
</gene>
<dbReference type="Gramene" id="BGIOSGA020562-TA">
    <property type="protein sequence ID" value="BGIOSGA020562-PA"/>
    <property type="gene ID" value="BGIOSGA020562"/>
</dbReference>
<dbReference type="PANTHER" id="PTHR47186">
    <property type="entry name" value="LEUCINE-RICH REPEAT-CONTAINING PROTEIN 57"/>
    <property type="match status" value="1"/>
</dbReference>
<evidence type="ECO:0000259" key="2">
    <source>
        <dbReference type="Pfam" id="PF25019"/>
    </source>
</evidence>